<name>A0A167IMW0_9FLAO</name>
<gene>
    <name evidence="3" type="ORF">ULVI_03605</name>
</gene>
<dbReference type="PANTHER" id="PTHR34386">
    <property type="entry name" value="GLUTAREDOXIN"/>
    <property type="match status" value="1"/>
</dbReference>
<evidence type="ECO:0000313" key="4">
    <source>
        <dbReference type="Proteomes" id="UP000077013"/>
    </source>
</evidence>
<dbReference type="EMBL" id="LRXL01000026">
    <property type="protein sequence ID" value="OAB79836.1"/>
    <property type="molecule type" value="Genomic_DNA"/>
</dbReference>
<feature type="domain" description="DUF547" evidence="2">
    <location>
        <begin position="73"/>
        <end position="171"/>
    </location>
</feature>
<evidence type="ECO:0000259" key="2">
    <source>
        <dbReference type="Pfam" id="PF04784"/>
    </source>
</evidence>
<evidence type="ECO:0000313" key="3">
    <source>
        <dbReference type="EMBL" id="OAB79836.1"/>
    </source>
</evidence>
<reference evidence="3 4" key="1">
    <citation type="submission" date="2016-02" db="EMBL/GenBank/DDBJ databases">
        <title>Ulvibacter sp. LPB0005, isolated from Thais luteostoma.</title>
        <authorList>
            <person name="Shin S.-K."/>
            <person name="Yi H."/>
        </authorList>
    </citation>
    <scope>NUCLEOTIDE SEQUENCE [LARGE SCALE GENOMIC DNA]</scope>
    <source>
        <strain evidence="3 4">LPB0005</strain>
    </source>
</reference>
<organism evidence="3 4">
    <name type="scientific">Cochleicola gelatinilyticus</name>
    <dbReference type="NCBI Taxonomy" id="1763537"/>
    <lineage>
        <taxon>Bacteria</taxon>
        <taxon>Pseudomonadati</taxon>
        <taxon>Bacteroidota</taxon>
        <taxon>Flavobacteriia</taxon>
        <taxon>Flavobacteriales</taxon>
        <taxon>Flavobacteriaceae</taxon>
        <taxon>Cochleicola</taxon>
    </lineage>
</organism>
<dbReference type="RefSeq" id="WP_068589849.1">
    <property type="nucleotide sequence ID" value="NZ_LRXL01000026.1"/>
</dbReference>
<feature type="chain" id="PRO_5007888296" description="DUF547 domain-containing protein" evidence="1">
    <location>
        <begin position="20"/>
        <end position="238"/>
    </location>
</feature>
<keyword evidence="4" id="KW-1185">Reference proteome</keyword>
<proteinExistence type="predicted"/>
<comment type="caution">
    <text evidence="3">The sequence shown here is derived from an EMBL/GenBank/DDBJ whole genome shotgun (WGS) entry which is preliminary data.</text>
</comment>
<feature type="signal peptide" evidence="1">
    <location>
        <begin position="1"/>
        <end position="19"/>
    </location>
</feature>
<dbReference type="PANTHER" id="PTHR34386:SF1">
    <property type="entry name" value="GLUTAREDOXIN-LIKE PROTEIN NRDH"/>
    <property type="match status" value="1"/>
</dbReference>
<dbReference type="InterPro" id="IPR006869">
    <property type="entry name" value="DUF547"/>
</dbReference>
<protein>
    <recommendedName>
        <fullName evidence="2">DUF547 domain-containing protein</fullName>
    </recommendedName>
</protein>
<dbReference type="Proteomes" id="UP000077013">
    <property type="component" value="Unassembled WGS sequence"/>
</dbReference>
<evidence type="ECO:0000256" key="1">
    <source>
        <dbReference type="SAM" id="SignalP"/>
    </source>
</evidence>
<dbReference type="GO" id="GO:0009055">
    <property type="term" value="F:electron transfer activity"/>
    <property type="evidence" value="ECO:0007669"/>
    <property type="project" value="TreeGrafter"/>
</dbReference>
<dbReference type="Pfam" id="PF04784">
    <property type="entry name" value="DUF547"/>
    <property type="match status" value="1"/>
</dbReference>
<dbReference type="STRING" id="1763537.ULVI_03605"/>
<dbReference type="AlphaFoldDB" id="A0A167IMW0"/>
<sequence length="238" mass="27385">MKKAIVLFLIIFTSILTNGFSQTTTEFFRDADTFFKTYVKNGKVNYKEIKQNEASLSSLLEKASKITVASSRAAEYQSFWINAYNLSVIQGVIANYPIESPLDIDGFFDATTYSLGGVDITLNDIENKKLRAQFDEPRFHFVLVCGAKGCPPLIAEAYKPATLEKQLQRQTVKALNDSSFIKVFEAKIAISEIFSWYKEDFVKNRMNEIDFLNLYRKEKISSDCIIEYYSYDWRLNSY</sequence>
<accession>A0A167IMW0</accession>
<keyword evidence="1" id="KW-0732">Signal</keyword>
<dbReference type="InterPro" id="IPR051548">
    <property type="entry name" value="Grx-like_ET"/>
</dbReference>
<dbReference type="GO" id="GO:0045454">
    <property type="term" value="P:cell redox homeostasis"/>
    <property type="evidence" value="ECO:0007669"/>
    <property type="project" value="TreeGrafter"/>
</dbReference>
<dbReference type="OrthoDB" id="526867at2"/>